<dbReference type="GO" id="GO:0016787">
    <property type="term" value="F:hydrolase activity"/>
    <property type="evidence" value="ECO:0007669"/>
    <property type="project" value="UniProtKB-KW"/>
</dbReference>
<keyword evidence="3" id="KW-1185">Reference proteome</keyword>
<organism evidence="2 3">
    <name type="scientific">Desmospora activa DSM 45169</name>
    <dbReference type="NCBI Taxonomy" id="1121389"/>
    <lineage>
        <taxon>Bacteria</taxon>
        <taxon>Bacillati</taxon>
        <taxon>Bacillota</taxon>
        <taxon>Bacilli</taxon>
        <taxon>Bacillales</taxon>
        <taxon>Thermoactinomycetaceae</taxon>
        <taxon>Desmospora</taxon>
    </lineage>
</organism>
<proteinExistence type="predicted"/>
<dbReference type="InterPro" id="IPR036866">
    <property type="entry name" value="RibonucZ/Hydroxyglut_hydro"/>
</dbReference>
<dbReference type="AlphaFoldDB" id="A0A2T4YZP6"/>
<feature type="domain" description="Metallo-beta-lactamase" evidence="1">
    <location>
        <begin position="22"/>
        <end position="212"/>
    </location>
</feature>
<evidence type="ECO:0000313" key="3">
    <source>
        <dbReference type="Proteomes" id="UP000241639"/>
    </source>
</evidence>
<dbReference type="PANTHER" id="PTHR42951">
    <property type="entry name" value="METALLO-BETA-LACTAMASE DOMAIN-CONTAINING"/>
    <property type="match status" value="1"/>
</dbReference>
<protein>
    <submittedName>
        <fullName evidence="2">Glyoxylase-like metal-dependent hydrolase (Beta-lactamase superfamily II)</fullName>
    </submittedName>
</protein>
<dbReference type="InterPro" id="IPR050855">
    <property type="entry name" value="NDM-1-like"/>
</dbReference>
<dbReference type="OrthoDB" id="1491389at2"/>
<name>A0A2T4YZP6_9BACL</name>
<dbReference type="RefSeq" id="WP_107728648.1">
    <property type="nucleotide sequence ID" value="NZ_PZZP01000005.1"/>
</dbReference>
<evidence type="ECO:0000313" key="2">
    <source>
        <dbReference type="EMBL" id="PTM52698.1"/>
    </source>
</evidence>
<keyword evidence="2" id="KW-0378">Hydrolase</keyword>
<dbReference type="Proteomes" id="UP000241639">
    <property type="component" value="Unassembled WGS sequence"/>
</dbReference>
<gene>
    <name evidence="2" type="ORF">C8J48_3691</name>
</gene>
<dbReference type="InterPro" id="IPR001279">
    <property type="entry name" value="Metallo-B-lactamas"/>
</dbReference>
<sequence length="275" mass="31976">MNVWSKQWSHQEAKVFQSTGYQYNATVLQTRDLILVVDPGLFPDDIQTIQRYVSEIADGRPLYVAFTHADWDHVMGAKGWHATPHSTPRMIGSIGMAQLTAKQERVEEGRKILRHLFYIDTPPLEFPELDVVVEKDGQTLHVGNTAITFYHAPGHTRESMMIVVDGLWVLGDYLSDIEFPFIFGDYDDYKQTLEKIDRILQHHTMEWAVPGHGSIIQSTQELMQRKEKDLQYLRQLKTIADDQQLMDMIQGYTFLYDNDLARNLHRENHRKVTNF</sequence>
<reference evidence="2 3" key="1">
    <citation type="submission" date="2018-04" db="EMBL/GenBank/DDBJ databases">
        <title>Genomic Encyclopedia of Archaeal and Bacterial Type Strains, Phase II (KMG-II): from individual species to whole genera.</title>
        <authorList>
            <person name="Goeker M."/>
        </authorList>
    </citation>
    <scope>NUCLEOTIDE SEQUENCE [LARGE SCALE GENOMIC DNA]</scope>
    <source>
        <strain evidence="2 3">DSM 45169</strain>
    </source>
</reference>
<accession>A0A2T4YZP6</accession>
<dbReference type="PANTHER" id="PTHR42951:SF4">
    <property type="entry name" value="ACYL-COENZYME A THIOESTERASE MBLAC2"/>
    <property type="match status" value="1"/>
</dbReference>
<dbReference type="SUPFAM" id="SSF56281">
    <property type="entry name" value="Metallo-hydrolase/oxidoreductase"/>
    <property type="match status" value="1"/>
</dbReference>
<dbReference type="Pfam" id="PF00753">
    <property type="entry name" value="Lactamase_B"/>
    <property type="match status" value="1"/>
</dbReference>
<dbReference type="Gene3D" id="3.60.15.10">
    <property type="entry name" value="Ribonuclease Z/Hydroxyacylglutathione hydrolase-like"/>
    <property type="match status" value="1"/>
</dbReference>
<dbReference type="EMBL" id="PZZP01000005">
    <property type="protein sequence ID" value="PTM52698.1"/>
    <property type="molecule type" value="Genomic_DNA"/>
</dbReference>
<comment type="caution">
    <text evidence="2">The sequence shown here is derived from an EMBL/GenBank/DDBJ whole genome shotgun (WGS) entry which is preliminary data.</text>
</comment>
<dbReference type="SMART" id="SM00849">
    <property type="entry name" value="Lactamase_B"/>
    <property type="match status" value="1"/>
</dbReference>
<dbReference type="CDD" id="cd06262">
    <property type="entry name" value="metallo-hydrolase-like_MBL-fold"/>
    <property type="match status" value="1"/>
</dbReference>
<evidence type="ECO:0000259" key="1">
    <source>
        <dbReference type="SMART" id="SM00849"/>
    </source>
</evidence>